<dbReference type="InterPro" id="IPR037185">
    <property type="entry name" value="EmrE-like"/>
</dbReference>
<dbReference type="PATRIC" id="fig|595434.4.peg.4906"/>
<dbReference type="STRING" id="595434.RISK_005171"/>
<evidence type="ECO:0000256" key="2">
    <source>
        <dbReference type="ARBA" id="ARBA00022692"/>
    </source>
</evidence>
<name>A0A0J1B7Q9_RHOIS</name>
<evidence type="ECO:0000256" key="5">
    <source>
        <dbReference type="SAM" id="Phobius"/>
    </source>
</evidence>
<feature type="transmembrane region" description="Helical" evidence="5">
    <location>
        <begin position="161"/>
        <end position="180"/>
    </location>
</feature>
<dbReference type="Gene3D" id="1.10.3730.20">
    <property type="match status" value="1"/>
</dbReference>
<feature type="transmembrane region" description="Helical" evidence="5">
    <location>
        <begin position="101"/>
        <end position="121"/>
    </location>
</feature>
<feature type="transmembrane region" description="Helical" evidence="5">
    <location>
        <begin position="37"/>
        <end position="55"/>
    </location>
</feature>
<dbReference type="PANTHER" id="PTHR22911:SF6">
    <property type="entry name" value="SOLUTE CARRIER FAMILY 35 MEMBER G1"/>
    <property type="match status" value="1"/>
</dbReference>
<feature type="transmembrane region" description="Helical" evidence="5">
    <location>
        <begin position="325"/>
        <end position="343"/>
    </location>
</feature>
<evidence type="ECO:0000256" key="4">
    <source>
        <dbReference type="ARBA" id="ARBA00023136"/>
    </source>
</evidence>
<evidence type="ECO:0000256" key="3">
    <source>
        <dbReference type="ARBA" id="ARBA00022989"/>
    </source>
</evidence>
<dbReference type="PANTHER" id="PTHR22911">
    <property type="entry name" value="ACYL-MALONYL CONDENSING ENZYME-RELATED"/>
    <property type="match status" value="1"/>
</dbReference>
<dbReference type="SUPFAM" id="SSF103481">
    <property type="entry name" value="Multidrug resistance efflux transporter EmrE"/>
    <property type="match status" value="2"/>
</dbReference>
<feature type="transmembrane region" description="Helical" evidence="5">
    <location>
        <begin position="200"/>
        <end position="221"/>
    </location>
</feature>
<comment type="caution">
    <text evidence="7">The sequence shown here is derived from an EMBL/GenBank/DDBJ whole genome shotgun (WGS) entry which is preliminary data.</text>
</comment>
<dbReference type="Pfam" id="PF00892">
    <property type="entry name" value="EamA"/>
    <property type="match status" value="1"/>
</dbReference>
<keyword evidence="8" id="KW-1185">Reference proteome</keyword>
<keyword evidence="3 5" id="KW-1133">Transmembrane helix</keyword>
<dbReference type="EMBL" id="LECT01000043">
    <property type="protein sequence ID" value="KLU02875.1"/>
    <property type="molecule type" value="Genomic_DNA"/>
</dbReference>
<keyword evidence="2 5" id="KW-0812">Transmembrane</keyword>
<accession>A0A0J1B7Q9</accession>
<feature type="domain" description="EamA" evidence="6">
    <location>
        <begin position="206"/>
        <end position="342"/>
    </location>
</feature>
<comment type="subcellular location">
    <subcellularLocation>
        <location evidence="1">Membrane</location>
        <topology evidence="1">Multi-pass membrane protein</topology>
    </subcellularLocation>
</comment>
<organism evidence="7 8">
    <name type="scientific">Rhodopirellula islandica</name>
    <dbReference type="NCBI Taxonomy" id="595434"/>
    <lineage>
        <taxon>Bacteria</taxon>
        <taxon>Pseudomonadati</taxon>
        <taxon>Planctomycetota</taxon>
        <taxon>Planctomycetia</taxon>
        <taxon>Pirellulales</taxon>
        <taxon>Pirellulaceae</taxon>
        <taxon>Rhodopirellula</taxon>
    </lineage>
</organism>
<evidence type="ECO:0000313" key="7">
    <source>
        <dbReference type="EMBL" id="KLU02875.1"/>
    </source>
</evidence>
<keyword evidence="4 5" id="KW-0472">Membrane</keyword>
<protein>
    <submittedName>
        <fullName evidence="7">Transmembrane protein</fullName>
    </submittedName>
</protein>
<gene>
    <name evidence="7" type="ORF">RISK_005171</name>
</gene>
<evidence type="ECO:0000259" key="6">
    <source>
        <dbReference type="Pfam" id="PF00892"/>
    </source>
</evidence>
<feature type="transmembrane region" description="Helical" evidence="5">
    <location>
        <begin position="268"/>
        <end position="288"/>
    </location>
</feature>
<dbReference type="AlphaFoldDB" id="A0A0J1B7Q9"/>
<feature type="transmembrane region" description="Helical" evidence="5">
    <location>
        <begin position="67"/>
        <end position="89"/>
    </location>
</feature>
<reference evidence="7" key="1">
    <citation type="submission" date="2015-05" db="EMBL/GenBank/DDBJ databases">
        <title>Permanent draft genome of Rhodopirellula islandicus K833.</title>
        <authorList>
            <person name="Kizina J."/>
            <person name="Richter M."/>
            <person name="Glockner F.O."/>
            <person name="Harder J."/>
        </authorList>
    </citation>
    <scope>NUCLEOTIDE SEQUENCE [LARGE SCALE GENOMIC DNA]</scope>
    <source>
        <strain evidence="7">K833</strain>
    </source>
</reference>
<dbReference type="Proteomes" id="UP000036367">
    <property type="component" value="Unassembled WGS sequence"/>
</dbReference>
<feature type="transmembrane region" description="Helical" evidence="5">
    <location>
        <begin position="127"/>
        <end position="149"/>
    </location>
</feature>
<dbReference type="OrthoDB" id="276016at2"/>
<dbReference type="RefSeq" id="WP_047816251.1">
    <property type="nucleotide sequence ID" value="NZ_LECT01000043.1"/>
</dbReference>
<evidence type="ECO:0000256" key="1">
    <source>
        <dbReference type="ARBA" id="ARBA00004141"/>
    </source>
</evidence>
<dbReference type="InterPro" id="IPR000620">
    <property type="entry name" value="EamA_dom"/>
</dbReference>
<evidence type="ECO:0000313" key="8">
    <source>
        <dbReference type="Proteomes" id="UP000036367"/>
    </source>
</evidence>
<proteinExistence type="predicted"/>
<feature type="transmembrane region" description="Helical" evidence="5">
    <location>
        <begin position="295"/>
        <end position="319"/>
    </location>
</feature>
<dbReference type="GO" id="GO:0016020">
    <property type="term" value="C:membrane"/>
    <property type="evidence" value="ECO:0007669"/>
    <property type="project" value="UniProtKB-SubCell"/>
</dbReference>
<sequence>MSSDSSFDQSEFAGSEVSAKIQAAWWRRLGEGMISPGIGFGIVAGIASAVLYTLANISLRNAISVDPFIVSTFKAAPTVLVLTPYLAAVKASGRPIATSRQWIPIFIPIALVGQVIGNGAFQVALGSVGLAASVPITLGSLLIGSAILGRIMLREPVRPRTLVSIGTLIIAVIVLSQSRGVDPVDWTASSADLSDEPVDWLHSPVIGALCAVSSGLAYAVFSTSMRFTMKRGMLASMAMWISGVSGTVALAGIVAVRTGWSPIADIPAAMWQSMILAGIFNFTAFVAISTALKVLPVVAVHLINASQVAMASLAGVIVFEEPVTKLLVIGISLTLAGLTILATRRRPTPVSPPTFQSTFRSE</sequence>
<feature type="transmembrane region" description="Helical" evidence="5">
    <location>
        <begin position="233"/>
        <end position="256"/>
    </location>
</feature>